<keyword evidence="2" id="KW-1185">Reference proteome</keyword>
<evidence type="ECO:0000313" key="1">
    <source>
        <dbReference type="EnsemblMetazoa" id="G7001.1:cds"/>
    </source>
</evidence>
<proteinExistence type="predicted"/>
<name>A0A8W8NHP6_MAGGI</name>
<dbReference type="SUPFAM" id="SSF52540">
    <property type="entry name" value="P-loop containing nucleoside triphosphate hydrolases"/>
    <property type="match status" value="1"/>
</dbReference>
<protein>
    <submittedName>
        <fullName evidence="1">Uncharacterized protein</fullName>
    </submittedName>
</protein>
<dbReference type="EnsemblMetazoa" id="G7001.1">
    <property type="protein sequence ID" value="G7001.1:cds"/>
    <property type="gene ID" value="G7001"/>
</dbReference>
<dbReference type="AlphaFoldDB" id="A0A8W8NHP6"/>
<sequence length="127" mass="14703">MILSGDFYQLKPVANLRYQDPGDMVIAAENFKDLIPHHFVLTEVYRQKEEQLICAIHELSRGTPSEETSKFLTSLQHPWPENTQPVKLFSLNYDVDKCNSDNLLSLHGTSFGLLVIYMHSFRFIFIL</sequence>
<dbReference type="Proteomes" id="UP000005408">
    <property type="component" value="Unassembled WGS sequence"/>
</dbReference>
<evidence type="ECO:0000313" key="2">
    <source>
        <dbReference type="Proteomes" id="UP000005408"/>
    </source>
</evidence>
<dbReference type="InterPro" id="IPR027417">
    <property type="entry name" value="P-loop_NTPase"/>
</dbReference>
<accession>A0A8W8NHP6</accession>
<reference evidence="1" key="1">
    <citation type="submission" date="2022-08" db="UniProtKB">
        <authorList>
            <consortium name="EnsemblMetazoa"/>
        </authorList>
    </citation>
    <scope>IDENTIFICATION</scope>
    <source>
        <strain evidence="1">05x7-T-G4-1.051#20</strain>
    </source>
</reference>
<organism evidence="1 2">
    <name type="scientific">Magallana gigas</name>
    <name type="common">Pacific oyster</name>
    <name type="synonym">Crassostrea gigas</name>
    <dbReference type="NCBI Taxonomy" id="29159"/>
    <lineage>
        <taxon>Eukaryota</taxon>
        <taxon>Metazoa</taxon>
        <taxon>Spiralia</taxon>
        <taxon>Lophotrochozoa</taxon>
        <taxon>Mollusca</taxon>
        <taxon>Bivalvia</taxon>
        <taxon>Autobranchia</taxon>
        <taxon>Pteriomorphia</taxon>
        <taxon>Ostreida</taxon>
        <taxon>Ostreoidea</taxon>
        <taxon>Ostreidae</taxon>
        <taxon>Magallana</taxon>
    </lineage>
</organism>